<evidence type="ECO:0000259" key="1">
    <source>
        <dbReference type="SMART" id="SM00829"/>
    </source>
</evidence>
<dbReference type="EMBL" id="AMGV01000003">
    <property type="protein sequence ID" value="KEF58796.1"/>
    <property type="molecule type" value="Genomic_DNA"/>
</dbReference>
<dbReference type="Gene3D" id="3.40.50.720">
    <property type="entry name" value="NAD(P)-binding Rossmann-like Domain"/>
    <property type="match status" value="1"/>
</dbReference>
<evidence type="ECO:0000313" key="2">
    <source>
        <dbReference type="EMBL" id="KEF58796.1"/>
    </source>
</evidence>
<dbReference type="CDD" id="cd08267">
    <property type="entry name" value="MDR1"/>
    <property type="match status" value="1"/>
</dbReference>
<reference evidence="2 3" key="1">
    <citation type="submission" date="2013-03" db="EMBL/GenBank/DDBJ databases">
        <title>The Genome Sequence of Exophiala aquamarina CBS 119918.</title>
        <authorList>
            <consortium name="The Broad Institute Genomics Platform"/>
            <person name="Cuomo C."/>
            <person name="de Hoog S."/>
            <person name="Gorbushina A."/>
            <person name="Walker B."/>
            <person name="Young S.K."/>
            <person name="Zeng Q."/>
            <person name="Gargeya S."/>
            <person name="Fitzgerald M."/>
            <person name="Haas B."/>
            <person name="Abouelleil A."/>
            <person name="Allen A.W."/>
            <person name="Alvarado L."/>
            <person name="Arachchi H.M."/>
            <person name="Berlin A.M."/>
            <person name="Chapman S.B."/>
            <person name="Gainer-Dewar J."/>
            <person name="Goldberg J."/>
            <person name="Griggs A."/>
            <person name="Gujja S."/>
            <person name="Hansen M."/>
            <person name="Howarth C."/>
            <person name="Imamovic A."/>
            <person name="Ireland A."/>
            <person name="Larimer J."/>
            <person name="McCowan C."/>
            <person name="Murphy C."/>
            <person name="Pearson M."/>
            <person name="Poon T.W."/>
            <person name="Priest M."/>
            <person name="Roberts A."/>
            <person name="Saif S."/>
            <person name="Shea T."/>
            <person name="Sisk P."/>
            <person name="Sykes S."/>
            <person name="Wortman J."/>
            <person name="Nusbaum C."/>
            <person name="Birren B."/>
        </authorList>
    </citation>
    <scope>NUCLEOTIDE SEQUENCE [LARGE SCALE GENOMIC DNA]</scope>
    <source>
        <strain evidence="2 3">CBS 119918</strain>
    </source>
</reference>
<dbReference type="PANTHER" id="PTHR11695">
    <property type="entry name" value="ALCOHOL DEHYDROGENASE RELATED"/>
    <property type="match status" value="1"/>
</dbReference>
<organism evidence="2 3">
    <name type="scientific">Exophiala aquamarina CBS 119918</name>
    <dbReference type="NCBI Taxonomy" id="1182545"/>
    <lineage>
        <taxon>Eukaryota</taxon>
        <taxon>Fungi</taxon>
        <taxon>Dikarya</taxon>
        <taxon>Ascomycota</taxon>
        <taxon>Pezizomycotina</taxon>
        <taxon>Eurotiomycetes</taxon>
        <taxon>Chaetothyriomycetidae</taxon>
        <taxon>Chaetothyriales</taxon>
        <taxon>Herpotrichiellaceae</taxon>
        <taxon>Exophiala</taxon>
    </lineage>
</organism>
<protein>
    <recommendedName>
        <fullName evidence="1">Enoyl reductase (ER) domain-containing protein</fullName>
    </recommendedName>
</protein>
<proteinExistence type="predicted"/>
<dbReference type="SUPFAM" id="SSF50129">
    <property type="entry name" value="GroES-like"/>
    <property type="match status" value="1"/>
</dbReference>
<dbReference type="InterPro" id="IPR020843">
    <property type="entry name" value="ER"/>
</dbReference>
<comment type="caution">
    <text evidence="2">The sequence shown here is derived from an EMBL/GenBank/DDBJ whole genome shotgun (WGS) entry which is preliminary data.</text>
</comment>
<dbReference type="Proteomes" id="UP000027920">
    <property type="component" value="Unassembled WGS sequence"/>
</dbReference>
<dbReference type="GO" id="GO:0005739">
    <property type="term" value="C:mitochondrion"/>
    <property type="evidence" value="ECO:0007669"/>
    <property type="project" value="TreeGrafter"/>
</dbReference>
<dbReference type="VEuPathDB" id="FungiDB:A1O9_03639"/>
<dbReference type="InterPro" id="IPR013154">
    <property type="entry name" value="ADH-like_N"/>
</dbReference>
<name>A0A072PG47_9EURO</name>
<dbReference type="Pfam" id="PF08240">
    <property type="entry name" value="ADH_N"/>
    <property type="match status" value="1"/>
</dbReference>
<keyword evidence="3" id="KW-1185">Reference proteome</keyword>
<feature type="domain" description="Enoyl reductase (ER)" evidence="1">
    <location>
        <begin position="20"/>
        <end position="335"/>
    </location>
</feature>
<dbReference type="PANTHER" id="PTHR11695:SF294">
    <property type="entry name" value="RETICULON-4-INTERACTING PROTEIN 1, MITOCHONDRIAL"/>
    <property type="match status" value="1"/>
</dbReference>
<dbReference type="InterPro" id="IPR011032">
    <property type="entry name" value="GroES-like_sf"/>
</dbReference>
<dbReference type="STRING" id="1182545.A0A072PG47"/>
<evidence type="ECO:0000313" key="3">
    <source>
        <dbReference type="Proteomes" id="UP000027920"/>
    </source>
</evidence>
<dbReference type="SUPFAM" id="SSF51735">
    <property type="entry name" value="NAD(P)-binding Rossmann-fold domains"/>
    <property type="match status" value="1"/>
</dbReference>
<dbReference type="GeneID" id="25278573"/>
<gene>
    <name evidence="2" type="ORF">A1O9_03639</name>
</gene>
<dbReference type="Pfam" id="PF13602">
    <property type="entry name" value="ADH_zinc_N_2"/>
    <property type="match status" value="1"/>
</dbReference>
<dbReference type="AlphaFoldDB" id="A0A072PG47"/>
<dbReference type="InterPro" id="IPR036291">
    <property type="entry name" value="NAD(P)-bd_dom_sf"/>
</dbReference>
<dbReference type="Gene3D" id="3.90.180.10">
    <property type="entry name" value="Medium-chain alcohol dehydrogenases, catalytic domain"/>
    <property type="match status" value="1"/>
</dbReference>
<sequence length="341" mass="36456">MATDIPSTHKAWQYSGTSGGIEKNLKLNPSVRTPTPANNQHLIQVLATALNPIDYKPASIPFIGRLIRPKIATPCCDVAGRLVTPASGSSLKPGQLVFGAAGKNPIAGGALAEYAICKADHLSAIPDGLKPTEAASVPVAGLTAYQTIATRVKAGDNIFINGGSGGTGVFGIQTAKAVGCHVVTSCSTPNIELCKSLGADEVIDYRKQNLIETLASKEFKFDHVVDNVGADLQLYWECHRFTKPDTEYLMVGGSISWSFAANVLKIKLLPRFLGGGQRKYSGFLTKASTHDLEQIAKWITEGKIRPVIDHEFPFEEAPAAFERLRTGRARGKIVISVSDSL</sequence>
<accession>A0A072PG47</accession>
<dbReference type="GO" id="GO:0016491">
    <property type="term" value="F:oxidoreductase activity"/>
    <property type="evidence" value="ECO:0007669"/>
    <property type="project" value="InterPro"/>
</dbReference>
<dbReference type="InterPro" id="IPR050700">
    <property type="entry name" value="YIM1/Zinc_Alcohol_DH_Fams"/>
</dbReference>
<dbReference type="SMART" id="SM00829">
    <property type="entry name" value="PKS_ER"/>
    <property type="match status" value="1"/>
</dbReference>
<dbReference type="OrthoDB" id="201656at2759"/>
<dbReference type="HOGENOM" id="CLU_026673_3_3_1"/>
<dbReference type="RefSeq" id="XP_013261386.1">
    <property type="nucleotide sequence ID" value="XM_013405932.1"/>
</dbReference>